<feature type="compositionally biased region" description="Low complexity" evidence="13">
    <location>
        <begin position="1107"/>
        <end position="1137"/>
    </location>
</feature>
<feature type="region of interest" description="Disordered" evidence="13">
    <location>
        <begin position="1107"/>
        <end position="1140"/>
    </location>
</feature>
<name>A0A8C7GQL5_ONCKI</name>
<evidence type="ECO:0000256" key="14">
    <source>
        <dbReference type="SAM" id="Phobius"/>
    </source>
</evidence>
<organism evidence="16 17">
    <name type="scientific">Oncorhynchus kisutch</name>
    <name type="common">Coho salmon</name>
    <name type="synonym">Salmo kisutch</name>
    <dbReference type="NCBI Taxonomy" id="8019"/>
    <lineage>
        <taxon>Eukaryota</taxon>
        <taxon>Metazoa</taxon>
        <taxon>Chordata</taxon>
        <taxon>Craniata</taxon>
        <taxon>Vertebrata</taxon>
        <taxon>Euteleostomi</taxon>
        <taxon>Actinopterygii</taxon>
        <taxon>Neopterygii</taxon>
        <taxon>Teleostei</taxon>
        <taxon>Protacanthopterygii</taxon>
        <taxon>Salmoniformes</taxon>
        <taxon>Salmonidae</taxon>
        <taxon>Salmoninae</taxon>
        <taxon>Oncorhynchus</taxon>
    </lineage>
</organism>
<evidence type="ECO:0000256" key="3">
    <source>
        <dbReference type="ARBA" id="ARBA00022553"/>
    </source>
</evidence>
<dbReference type="InterPro" id="IPR056264">
    <property type="entry name" value="R2_ABCA1-4-like"/>
</dbReference>
<protein>
    <recommendedName>
        <fullName evidence="2">P-type phospholipid transporter</fullName>
        <ecNumber evidence="2">7.6.2.1</ecNumber>
    </recommendedName>
</protein>
<keyword evidence="3" id="KW-0597">Phosphoprotein</keyword>
<evidence type="ECO:0000256" key="2">
    <source>
        <dbReference type="ARBA" id="ARBA00012189"/>
    </source>
</evidence>
<dbReference type="InterPro" id="IPR013525">
    <property type="entry name" value="ABC2_TM"/>
</dbReference>
<keyword evidence="7" id="KW-1278">Translocase</keyword>
<feature type="transmembrane region" description="Helical" evidence="14">
    <location>
        <begin position="25"/>
        <end position="46"/>
    </location>
</feature>
<keyword evidence="8 14" id="KW-1133">Transmembrane helix</keyword>
<dbReference type="InterPro" id="IPR003593">
    <property type="entry name" value="AAA+_ATPase"/>
</dbReference>
<keyword evidence="10" id="KW-1015">Disulfide bond</keyword>
<dbReference type="PANTHER" id="PTHR19229">
    <property type="entry name" value="ATP-BINDING CASSETTE TRANSPORTER SUBFAMILY A ABCA"/>
    <property type="match status" value="1"/>
</dbReference>
<evidence type="ECO:0000313" key="17">
    <source>
        <dbReference type="Proteomes" id="UP000694557"/>
    </source>
</evidence>
<keyword evidence="5" id="KW-0547">Nucleotide-binding</keyword>
<dbReference type="GO" id="GO:0140359">
    <property type="term" value="F:ABC-type transporter activity"/>
    <property type="evidence" value="ECO:0007669"/>
    <property type="project" value="InterPro"/>
</dbReference>
<proteinExistence type="predicted"/>
<feature type="transmembrane region" description="Helical" evidence="14">
    <location>
        <begin position="682"/>
        <end position="705"/>
    </location>
</feature>
<evidence type="ECO:0000256" key="11">
    <source>
        <dbReference type="ARBA" id="ARBA00023180"/>
    </source>
</evidence>
<dbReference type="Proteomes" id="UP000694557">
    <property type="component" value="Unassembled WGS sequence"/>
</dbReference>
<dbReference type="GO" id="GO:0016887">
    <property type="term" value="F:ATP hydrolysis activity"/>
    <property type="evidence" value="ECO:0007669"/>
    <property type="project" value="InterPro"/>
</dbReference>
<evidence type="ECO:0000256" key="1">
    <source>
        <dbReference type="ARBA" id="ARBA00004141"/>
    </source>
</evidence>
<dbReference type="Ensembl" id="ENSOKIT00005049574.1">
    <property type="protein sequence ID" value="ENSOKIP00005047003.1"/>
    <property type="gene ID" value="ENSOKIG00005018587.1"/>
</dbReference>
<dbReference type="Pfam" id="PF23321">
    <property type="entry name" value="R1_ABCA1"/>
    <property type="match status" value="1"/>
</dbReference>
<dbReference type="SMART" id="SM00382">
    <property type="entry name" value="AAA"/>
    <property type="match status" value="2"/>
</dbReference>
<dbReference type="Gene3D" id="3.40.50.300">
    <property type="entry name" value="P-loop containing nucleotide triphosphate hydrolases"/>
    <property type="match status" value="2"/>
</dbReference>
<feature type="transmembrane region" description="Helical" evidence="14">
    <location>
        <begin position="711"/>
        <end position="731"/>
    </location>
</feature>
<keyword evidence="17" id="KW-1185">Reference proteome</keyword>
<feature type="transmembrane region" description="Helical" evidence="14">
    <location>
        <begin position="607"/>
        <end position="626"/>
    </location>
</feature>
<feature type="transmembrane region" description="Helical" evidence="14">
    <location>
        <begin position="217"/>
        <end position="237"/>
    </location>
</feature>
<dbReference type="GO" id="GO:0140326">
    <property type="term" value="F:ATPase-coupled intramembrane lipid transporter activity"/>
    <property type="evidence" value="ECO:0007669"/>
    <property type="project" value="UniProtKB-EC"/>
</dbReference>
<evidence type="ECO:0000256" key="4">
    <source>
        <dbReference type="ARBA" id="ARBA00022692"/>
    </source>
</evidence>
<evidence type="ECO:0000313" key="16">
    <source>
        <dbReference type="Ensembl" id="ENSOKIP00005047003.1"/>
    </source>
</evidence>
<dbReference type="Pfam" id="PF12698">
    <property type="entry name" value="ABC2_membrane_3"/>
    <property type="match status" value="1"/>
</dbReference>
<keyword evidence="11" id="KW-0325">Glycoprotein</keyword>
<dbReference type="GO" id="GO:0005524">
    <property type="term" value="F:ATP binding"/>
    <property type="evidence" value="ECO:0007669"/>
    <property type="project" value="UniProtKB-KW"/>
</dbReference>
<dbReference type="CDD" id="cd03263">
    <property type="entry name" value="ABC_subfamily_A"/>
    <property type="match status" value="2"/>
</dbReference>
<dbReference type="EC" id="7.6.2.1" evidence="2"/>
<dbReference type="InterPro" id="IPR017871">
    <property type="entry name" value="ABC_transporter-like_CS"/>
</dbReference>
<evidence type="ECO:0000256" key="6">
    <source>
        <dbReference type="ARBA" id="ARBA00022840"/>
    </source>
</evidence>
<keyword evidence="9 14" id="KW-0472">Membrane</keyword>
<accession>A0A8C7GQL5</accession>
<dbReference type="PROSITE" id="PS50893">
    <property type="entry name" value="ABC_TRANSPORTER_2"/>
    <property type="match status" value="2"/>
</dbReference>
<dbReference type="InterPro" id="IPR026082">
    <property type="entry name" value="ABCA"/>
</dbReference>
<dbReference type="Pfam" id="PF00005">
    <property type="entry name" value="ABC_tran"/>
    <property type="match status" value="2"/>
</dbReference>
<feature type="domain" description="ABC transporter" evidence="15">
    <location>
        <begin position="865"/>
        <end position="1096"/>
    </location>
</feature>
<feature type="domain" description="ABC transporter" evidence="15">
    <location>
        <begin position="1861"/>
        <end position="2093"/>
    </location>
</feature>
<evidence type="ECO:0000256" key="5">
    <source>
        <dbReference type="ARBA" id="ARBA00022741"/>
    </source>
</evidence>
<evidence type="ECO:0000256" key="7">
    <source>
        <dbReference type="ARBA" id="ARBA00022967"/>
    </source>
</evidence>
<feature type="transmembrane region" description="Helical" evidence="14">
    <location>
        <begin position="1810"/>
        <end position="1829"/>
    </location>
</feature>
<evidence type="ECO:0000256" key="9">
    <source>
        <dbReference type="ARBA" id="ARBA00023136"/>
    </source>
</evidence>
<gene>
    <name evidence="16" type="primary">ABCA1</name>
</gene>
<feature type="transmembrane region" description="Helical" evidence="14">
    <location>
        <begin position="646"/>
        <end position="670"/>
    </location>
</feature>
<evidence type="ECO:0000256" key="8">
    <source>
        <dbReference type="ARBA" id="ARBA00022989"/>
    </source>
</evidence>
<feature type="transmembrane region" description="Helical" evidence="14">
    <location>
        <begin position="1723"/>
        <end position="1745"/>
    </location>
</feature>
<feature type="transmembrane region" description="Helical" evidence="14">
    <location>
        <begin position="1612"/>
        <end position="1634"/>
    </location>
</feature>
<feature type="transmembrane region" description="Helical" evidence="14">
    <location>
        <begin position="1654"/>
        <end position="1679"/>
    </location>
</feature>
<dbReference type="FunFam" id="3.40.50.300:FF:000232">
    <property type="entry name" value="ATP-binding cassette, sub-family A (ABC1), member 1"/>
    <property type="match status" value="1"/>
</dbReference>
<evidence type="ECO:0000256" key="10">
    <source>
        <dbReference type="ARBA" id="ARBA00023157"/>
    </source>
</evidence>
<comment type="catalytic activity">
    <reaction evidence="12">
        <text>ATP + H2O + phospholipidSide 1 = ADP + phosphate + phospholipidSide 2.</text>
        <dbReference type="EC" id="7.6.2.1"/>
    </reaction>
</comment>
<dbReference type="GO" id="GO:0016020">
    <property type="term" value="C:membrane"/>
    <property type="evidence" value="ECO:0007669"/>
    <property type="project" value="UniProtKB-SubCell"/>
</dbReference>
<dbReference type="SUPFAM" id="SSF52540">
    <property type="entry name" value="P-loop containing nucleoside triphosphate hydrolases"/>
    <property type="match status" value="2"/>
</dbReference>
<dbReference type="PROSITE" id="PS00211">
    <property type="entry name" value="ABC_TRANSPORTER_1"/>
    <property type="match status" value="1"/>
</dbReference>
<feature type="transmembrane region" description="Helical" evidence="14">
    <location>
        <begin position="1317"/>
        <end position="1339"/>
    </location>
</feature>
<dbReference type="InterPro" id="IPR027417">
    <property type="entry name" value="P-loop_NTPase"/>
</dbReference>
<dbReference type="FunFam" id="3.40.50.300:FF:000264">
    <property type="entry name" value="ATP-binding cassette, sub-family A (ABC1), member 1"/>
    <property type="match status" value="1"/>
</dbReference>
<dbReference type="InterPro" id="IPR003439">
    <property type="entry name" value="ABC_transporter-like_ATP-bd"/>
</dbReference>
<dbReference type="GeneTree" id="ENSGT00940000154658"/>
<comment type="subcellular location">
    <subcellularLocation>
        <location evidence="1">Membrane</location>
        <topology evidence="1">Multi-pass membrane protein</topology>
    </subcellularLocation>
</comment>
<sequence length="2211" mass="247595">MAVSTQLGLLLWKNFTYRRRQTLQLIIEIIWPLFIFFILISVRMHYPPYEQHECHFPNKAMPSAGTLPWVQGIICNANNPCFRHPTPGETPGLVGNFNDSIISRLFIDAKKILLYSQNDKSFEGYKVLSVECAFHHPIQGFKLKDFLRDKETLSSFLHRNASLSHHAVQQIVEADLNLEKVLIGGFGVHLRDMCNTTSLEEFVTISDKNVSRLTQDIIYVFYGVLNVHIPLLFPQLASMKSWKEMRNEIHYLTVNATGSPSHMYQAVSRIVCGHPEGGGLKIKSLNWYEDNNYKALFGNHGGNDSDDQPVSAYDNTSTPYCNSMMRSLEASPVSRMIWRALKPLLMGKILYTPDTPATQRIIHEMNKTFQELGILRDLGGMWEEMRPKVWTFMESSDEMHLVRTLLQNNASARFFNDRLAGTEWKAEDVARFLTKTAEDKRPAGSAYTWREVFNETDDAIKTISRFMECVNLDKLEPVANEERLVNKSMGLLDNQKFWAGIVFPDIARSNSSDLPGNVNYKIRMDIDNVERTNKIKDGYWDPGPRADPFEDLRYIWGGFSYLQDVIEQGIVRAVTGSKEKTGVYIQQMPYPCYVDDMFLRVMSRSMPLFMTLAWMYSVALIIKGVVYEKEARLKETMRIMGLDNGILWLSWFISSLIPLLISASLLVVILKMGNLLPYSDPCVVFLFLASFAVVTIMQCFLISTIFSRANLAAACGGIIYFTLYLPYVLCVAWQDYVGFGAKVIVSLLSPVAFGFGCEYFALFEEQGVGIQWSNLLSSPLEEDSYSLTTSICLMLFDSFLYGVMTWYIEAVFPGQYGIPRPWYFPFTKSYWCGEKQGKNIQERKEGNAEGTVCIEEEPSHIEPGVYIKNLVKVYSHGNKLAVDGLTLGFYEGQITSFLGHNGAGKTTTMSILTGLFPPTSGTAYILGKDIRSELSAIRQNLGVCPQHNVLFSMLTVEEHIWFYARLKGLSEEKVKAEMEQIVNDIGLPHKRQCRSNTLSGGMQRKLSVALAFVGGSKVVILDEPTAGVDPYARRGIWDLLLKYRAGRTIILSTHHMDEADILGDRIAIISHGKLCCVGSSLFLKTQLGTGYYLTLVKRDFDLTLSSCRNSSSSSSVSYSKKGDSVSESSSDAGLGSEPESEATTIDVTMISNVIFKHVPAARLVEDLGHELTYVLPYKAAKGGAFVELFHEIDDRLSDLGISSYGISDTTLEEIFLKVAEDSGVDAAELPNSDGTIPARRHRRHAFGDHQSCLKPFTEDDAFDFNDSEGDPESRETDWLGGSDGKGSYQVKGWRLIRQQFVALIWKRFLYARRSRKGFFAQIVLPAVFVCIALVFSLIVPPFGKYPSLELEPGMYEEQFTFISNDAPEDADTNKLLGALTNYDGFGSLCNSPHAPCNTLDEEWAIPEVPESVRDIFMNGNWSMENPSPLCECSCEGRKKMLPECPAGAGGLPPPQVHTHKKTHARTLQNLTGRNISDYLVKTYAQIIGKSLKNKISVNEFRYGGFSLGARNTQLLPPGDDIDQGTAADRFLASLSSFIQGLDTKNNVKIWFNNKGWHSIGSFLNVMNNGILRASLPAGQDSSKYGIRAFNHPLNLTKEQLSQVALMTTSVDVLVSICVIFAMSFVPASFVVFLIQERVNKAKHMQFISGVQPFLYWLSNFIWDMCNYIVPATLVIIIFICFQQDAYVSSTNLPVLALLLLLYGWSITPLMYPASFFFKIPSTAYVVLTSVNILIGINGSVSTFVLELFGSNEIGGINDILKNVFLIFPHFCLGRGLIDMVKNQAMADALERFGENRFRSPLAWDMVGKNLFAMAVQGVVFFTITVLIQYRFCIKKPIGEEDEDVARERQRILGGGGQSDILELKQLTKVYNRKQKPAVDRLCVGIPPGECFGLLGVNGAGKTSTFKMLTGDSIVTSGEAYLAGKSVLTEINEVHQNMGYCPQFDAINELLTGREHLEFYAILRGVPEKEVCEVAEWGIRKLGLIKYVDKAAGSYSGGNMRKLSTAMALIGGPPVVFLDEPTTGMDPKARRALWNCILSIVKEGRSVVLTSHSMEECEALCTRMAIMVNGRFRCLGSVQHLKNRFGDGYTIILRVAGPDPDLRPVMEFIEKELPGSTLKEKHRNMLQYQLSSSKTSLARIFSILAKNKEWLHIEDYSVSQTTLDQVFVNFAKDQSDEDHLKDISVHKREAVAVDITQLKSFLADEKARESCV</sequence>
<feature type="transmembrane region" description="Helical" evidence="14">
    <location>
        <begin position="743"/>
        <end position="762"/>
    </location>
</feature>
<evidence type="ECO:0000256" key="12">
    <source>
        <dbReference type="ARBA" id="ARBA00034036"/>
    </source>
</evidence>
<dbReference type="GO" id="GO:0005548">
    <property type="term" value="F:phospholipid transporter activity"/>
    <property type="evidence" value="ECO:0007669"/>
    <property type="project" value="UniProtKB-ARBA"/>
</dbReference>
<reference evidence="16" key="1">
    <citation type="submission" date="2025-08" db="UniProtKB">
        <authorList>
            <consortium name="Ensembl"/>
        </authorList>
    </citation>
    <scope>IDENTIFICATION</scope>
</reference>
<keyword evidence="6" id="KW-0067">ATP-binding</keyword>
<evidence type="ECO:0000256" key="13">
    <source>
        <dbReference type="SAM" id="MobiDB-lite"/>
    </source>
</evidence>
<feature type="transmembrane region" description="Helical" evidence="14">
    <location>
        <begin position="1691"/>
        <end position="1711"/>
    </location>
</feature>
<reference evidence="16" key="2">
    <citation type="submission" date="2025-09" db="UniProtKB">
        <authorList>
            <consortium name="Ensembl"/>
        </authorList>
    </citation>
    <scope>IDENTIFICATION</scope>
</reference>
<evidence type="ECO:0000259" key="15">
    <source>
        <dbReference type="PROSITE" id="PS50893"/>
    </source>
</evidence>
<dbReference type="PANTHER" id="PTHR19229:SF34">
    <property type="entry name" value="PHOSPHOLIPID-TRANSPORTING ATPASE ABCA1"/>
    <property type="match status" value="1"/>
</dbReference>
<keyword evidence="4 14" id="KW-0812">Transmembrane</keyword>